<feature type="domain" description="Polysaccharide biosynthesis protein CapD-like" evidence="1">
    <location>
        <begin position="4"/>
        <end position="71"/>
    </location>
</feature>
<accession>A0A2G9TG69</accession>
<sequence length="74" mass="8234">MSYLVTGGLGSLGSALIAHLYENTLNRITVLDNLKGRTDILQIPQRIRESDRFKLVIGDIGNEQLVLHTLKDES</sequence>
<reference evidence="2 3" key="1">
    <citation type="submission" date="2015-09" db="EMBL/GenBank/DDBJ databases">
        <title>Draft genome of the parasitic nematode Teladorsagia circumcincta isolate WARC Sus (inbred).</title>
        <authorList>
            <person name="Mitreva M."/>
        </authorList>
    </citation>
    <scope>NUCLEOTIDE SEQUENCE [LARGE SCALE GENOMIC DNA]</scope>
    <source>
        <strain evidence="2 3">S</strain>
    </source>
</reference>
<dbReference type="PANTHER" id="PTHR43000">
    <property type="entry name" value="DTDP-D-GLUCOSE 4,6-DEHYDRATASE-RELATED"/>
    <property type="match status" value="1"/>
</dbReference>
<dbReference type="EMBL" id="KZ368531">
    <property type="protein sequence ID" value="PIO56979.1"/>
    <property type="molecule type" value="Genomic_DNA"/>
</dbReference>
<dbReference type="OrthoDB" id="16464at2759"/>
<dbReference type="InterPro" id="IPR003869">
    <property type="entry name" value="Polysac_CapD-like"/>
</dbReference>
<dbReference type="Proteomes" id="UP000230423">
    <property type="component" value="Unassembled WGS sequence"/>
</dbReference>
<name>A0A2G9TG69_TELCI</name>
<gene>
    <name evidence="2" type="ORF">TELCIR_21620</name>
</gene>
<evidence type="ECO:0000313" key="2">
    <source>
        <dbReference type="EMBL" id="PIO56979.1"/>
    </source>
</evidence>
<proteinExistence type="predicted"/>
<dbReference type="InterPro" id="IPR036291">
    <property type="entry name" value="NAD(P)-bd_dom_sf"/>
</dbReference>
<evidence type="ECO:0000259" key="1">
    <source>
        <dbReference type="Pfam" id="PF02719"/>
    </source>
</evidence>
<evidence type="ECO:0000313" key="3">
    <source>
        <dbReference type="Proteomes" id="UP000230423"/>
    </source>
</evidence>
<protein>
    <recommendedName>
        <fullName evidence="1">Polysaccharide biosynthesis protein CapD-like domain-containing protein</fullName>
    </recommendedName>
</protein>
<organism evidence="2 3">
    <name type="scientific">Teladorsagia circumcincta</name>
    <name type="common">Brown stomach worm</name>
    <name type="synonym">Ostertagia circumcincta</name>
    <dbReference type="NCBI Taxonomy" id="45464"/>
    <lineage>
        <taxon>Eukaryota</taxon>
        <taxon>Metazoa</taxon>
        <taxon>Ecdysozoa</taxon>
        <taxon>Nematoda</taxon>
        <taxon>Chromadorea</taxon>
        <taxon>Rhabditida</taxon>
        <taxon>Rhabditina</taxon>
        <taxon>Rhabditomorpha</taxon>
        <taxon>Strongyloidea</taxon>
        <taxon>Trichostrongylidae</taxon>
        <taxon>Teladorsagia</taxon>
    </lineage>
</organism>
<dbReference type="SUPFAM" id="SSF51735">
    <property type="entry name" value="NAD(P)-binding Rossmann-fold domains"/>
    <property type="match status" value="1"/>
</dbReference>
<keyword evidence="3" id="KW-1185">Reference proteome</keyword>
<dbReference type="Gene3D" id="3.40.50.720">
    <property type="entry name" value="NAD(P)-binding Rossmann-like Domain"/>
    <property type="match status" value="1"/>
</dbReference>
<feature type="non-terminal residue" evidence="2">
    <location>
        <position position="74"/>
    </location>
</feature>
<dbReference type="Pfam" id="PF02719">
    <property type="entry name" value="Polysacc_synt_2"/>
    <property type="match status" value="1"/>
</dbReference>
<dbReference type="AlphaFoldDB" id="A0A2G9TG69"/>